<dbReference type="SMART" id="SM00382">
    <property type="entry name" value="AAA"/>
    <property type="match status" value="1"/>
</dbReference>
<comment type="similarity">
    <text evidence="1">Belongs to the ABC transporter superfamily.</text>
</comment>
<keyword evidence="8" id="KW-1185">Reference proteome</keyword>
<evidence type="ECO:0000313" key="8">
    <source>
        <dbReference type="Proteomes" id="UP001501020"/>
    </source>
</evidence>
<organism evidence="7 8">
    <name type="scientific">Actinomadura napierensis</name>
    <dbReference type="NCBI Taxonomy" id="267854"/>
    <lineage>
        <taxon>Bacteria</taxon>
        <taxon>Bacillati</taxon>
        <taxon>Actinomycetota</taxon>
        <taxon>Actinomycetes</taxon>
        <taxon>Streptosporangiales</taxon>
        <taxon>Thermomonosporaceae</taxon>
        <taxon>Actinomadura</taxon>
    </lineage>
</organism>
<evidence type="ECO:0000256" key="5">
    <source>
        <dbReference type="ARBA" id="ARBA00022970"/>
    </source>
</evidence>
<evidence type="ECO:0000256" key="2">
    <source>
        <dbReference type="ARBA" id="ARBA00022448"/>
    </source>
</evidence>
<protein>
    <submittedName>
        <fullName evidence="7">ABC transporter ATP-binding protein</fullName>
    </submittedName>
</protein>
<proteinExistence type="inferred from homology"/>
<dbReference type="Gene3D" id="3.40.50.300">
    <property type="entry name" value="P-loop containing nucleotide triphosphate hydrolases"/>
    <property type="match status" value="1"/>
</dbReference>
<evidence type="ECO:0000259" key="6">
    <source>
        <dbReference type="PROSITE" id="PS50893"/>
    </source>
</evidence>
<dbReference type="PROSITE" id="PS50893">
    <property type="entry name" value="ABC_TRANSPORTER_2"/>
    <property type="match status" value="1"/>
</dbReference>
<dbReference type="SUPFAM" id="SSF52540">
    <property type="entry name" value="P-loop containing nucleoside triphosphate hydrolases"/>
    <property type="match status" value="1"/>
</dbReference>
<name>A0ABP5M9W1_9ACTN</name>
<dbReference type="GO" id="GO:0005524">
    <property type="term" value="F:ATP binding"/>
    <property type="evidence" value="ECO:0007669"/>
    <property type="project" value="UniProtKB-KW"/>
</dbReference>
<dbReference type="InterPro" id="IPR003439">
    <property type="entry name" value="ABC_transporter-like_ATP-bd"/>
</dbReference>
<keyword evidence="5" id="KW-0029">Amino-acid transport</keyword>
<dbReference type="RefSeq" id="WP_344281762.1">
    <property type="nucleotide sequence ID" value="NZ_BAAAMR010000131.1"/>
</dbReference>
<dbReference type="PANTHER" id="PTHR43820">
    <property type="entry name" value="HIGH-AFFINITY BRANCHED-CHAIN AMINO ACID TRANSPORT ATP-BINDING PROTEIN LIVF"/>
    <property type="match status" value="1"/>
</dbReference>
<sequence>MTGATGATGPALLRVTDLHSRYGQVEALAGISFEVAEGEIVALLGSNGAGKTTALRTVTGLHRARSGRVEFDGRDITRLDAHRVVAAGLGHVPEGRRVFPALTVAENLLLGGYLRRRDRAAVSARREEVYAMFPRLGERRGQLAGLLSGGEQQMLAIGRALMLRPRLLALDEPTMGLAPRTAQQVMRVVREIRDQGATILIVEQNAHQTLRLADRAYVLETGRIVLDGPAAELAGDDRVKAAYLGGDPVIETG</sequence>
<evidence type="ECO:0000256" key="4">
    <source>
        <dbReference type="ARBA" id="ARBA00022840"/>
    </source>
</evidence>
<dbReference type="Pfam" id="PF00005">
    <property type="entry name" value="ABC_tran"/>
    <property type="match status" value="1"/>
</dbReference>
<keyword evidence="2" id="KW-0813">Transport</keyword>
<dbReference type="CDD" id="cd03224">
    <property type="entry name" value="ABC_TM1139_LivF_branched"/>
    <property type="match status" value="1"/>
</dbReference>
<dbReference type="InterPro" id="IPR052156">
    <property type="entry name" value="BCAA_Transport_ATP-bd_LivF"/>
</dbReference>
<dbReference type="PROSITE" id="PS00211">
    <property type="entry name" value="ABC_TRANSPORTER_1"/>
    <property type="match status" value="1"/>
</dbReference>
<keyword evidence="4 7" id="KW-0067">ATP-binding</keyword>
<dbReference type="Proteomes" id="UP001501020">
    <property type="component" value="Unassembled WGS sequence"/>
</dbReference>
<dbReference type="InterPro" id="IPR017871">
    <property type="entry name" value="ABC_transporter-like_CS"/>
</dbReference>
<reference evidence="8" key="1">
    <citation type="journal article" date="2019" name="Int. J. Syst. Evol. Microbiol.">
        <title>The Global Catalogue of Microorganisms (GCM) 10K type strain sequencing project: providing services to taxonomists for standard genome sequencing and annotation.</title>
        <authorList>
            <consortium name="The Broad Institute Genomics Platform"/>
            <consortium name="The Broad Institute Genome Sequencing Center for Infectious Disease"/>
            <person name="Wu L."/>
            <person name="Ma J."/>
        </authorList>
    </citation>
    <scope>NUCLEOTIDE SEQUENCE [LARGE SCALE GENOMIC DNA]</scope>
    <source>
        <strain evidence="8">JCM 13850</strain>
    </source>
</reference>
<dbReference type="EMBL" id="BAAAMR010000131">
    <property type="protein sequence ID" value="GAA2165837.1"/>
    <property type="molecule type" value="Genomic_DNA"/>
</dbReference>
<dbReference type="InterPro" id="IPR027417">
    <property type="entry name" value="P-loop_NTPase"/>
</dbReference>
<feature type="domain" description="ABC transporter" evidence="6">
    <location>
        <begin position="13"/>
        <end position="246"/>
    </location>
</feature>
<accession>A0ABP5M9W1</accession>
<gene>
    <name evidence="7" type="ORF">GCM10009727_84860</name>
</gene>
<dbReference type="InterPro" id="IPR003593">
    <property type="entry name" value="AAA+_ATPase"/>
</dbReference>
<evidence type="ECO:0000256" key="3">
    <source>
        <dbReference type="ARBA" id="ARBA00022741"/>
    </source>
</evidence>
<evidence type="ECO:0000313" key="7">
    <source>
        <dbReference type="EMBL" id="GAA2165837.1"/>
    </source>
</evidence>
<keyword evidence="3" id="KW-0547">Nucleotide-binding</keyword>
<dbReference type="PANTHER" id="PTHR43820:SF4">
    <property type="entry name" value="HIGH-AFFINITY BRANCHED-CHAIN AMINO ACID TRANSPORT ATP-BINDING PROTEIN LIVF"/>
    <property type="match status" value="1"/>
</dbReference>
<comment type="caution">
    <text evidence="7">The sequence shown here is derived from an EMBL/GenBank/DDBJ whole genome shotgun (WGS) entry which is preliminary data.</text>
</comment>
<evidence type="ECO:0000256" key="1">
    <source>
        <dbReference type="ARBA" id="ARBA00005417"/>
    </source>
</evidence>